<evidence type="ECO:0000313" key="4">
    <source>
        <dbReference type="Proteomes" id="UP001596274"/>
    </source>
</evidence>
<gene>
    <name evidence="3" type="ORF">ACFQDD_02585</name>
</gene>
<sequence length="89" mass="10226">MADDTQTDDEETEDVEVTKNERVKTDSTICAKVKRGEATRDQDTLKIKGRGETMEEAAEDFEQGLQEAEEREWASRLRDLQAETEDDEE</sequence>
<reference evidence="3 4" key="1">
    <citation type="journal article" date="2019" name="Int. J. Syst. Evol. Microbiol.">
        <title>The Global Catalogue of Microorganisms (GCM) 10K type strain sequencing project: providing services to taxonomists for standard genome sequencing and annotation.</title>
        <authorList>
            <consortium name="The Broad Institute Genomics Platform"/>
            <consortium name="The Broad Institute Genome Sequencing Center for Infectious Disease"/>
            <person name="Wu L."/>
            <person name="Ma J."/>
        </authorList>
    </citation>
    <scope>NUCLEOTIDE SEQUENCE [LARGE SCALE GENOMIC DNA]</scope>
    <source>
        <strain evidence="3 4">PJ61</strain>
    </source>
</reference>
<dbReference type="InterPro" id="IPR055813">
    <property type="entry name" value="DUF7389"/>
</dbReference>
<comment type="caution">
    <text evidence="3">The sequence shown here is derived from an EMBL/GenBank/DDBJ whole genome shotgun (WGS) entry which is preliminary data.</text>
</comment>
<feature type="compositionally biased region" description="Acidic residues" evidence="1">
    <location>
        <begin position="1"/>
        <end position="15"/>
    </location>
</feature>
<dbReference type="Proteomes" id="UP001596274">
    <property type="component" value="Unassembled WGS sequence"/>
</dbReference>
<accession>A0ABD5T2K0</accession>
<evidence type="ECO:0000313" key="3">
    <source>
        <dbReference type="EMBL" id="MFC6770421.1"/>
    </source>
</evidence>
<evidence type="ECO:0000256" key="1">
    <source>
        <dbReference type="SAM" id="MobiDB-lite"/>
    </source>
</evidence>
<name>A0ABD5T2K0_9EURY</name>
<feature type="region of interest" description="Disordered" evidence="1">
    <location>
        <begin position="1"/>
        <end position="20"/>
    </location>
</feature>
<feature type="domain" description="DUF7389" evidence="2">
    <location>
        <begin position="17"/>
        <end position="83"/>
    </location>
</feature>
<dbReference type="EMBL" id="JBHSWT010000054">
    <property type="protein sequence ID" value="MFC6770421.1"/>
    <property type="molecule type" value="Genomic_DNA"/>
</dbReference>
<evidence type="ECO:0000259" key="2">
    <source>
        <dbReference type="Pfam" id="PF24115"/>
    </source>
</evidence>
<proteinExistence type="predicted"/>
<dbReference type="Pfam" id="PF24115">
    <property type="entry name" value="DUF7389"/>
    <property type="match status" value="1"/>
</dbReference>
<feature type="region of interest" description="Disordered" evidence="1">
    <location>
        <begin position="48"/>
        <end position="89"/>
    </location>
</feature>
<protein>
    <recommendedName>
        <fullName evidence="2">DUF7389 domain-containing protein</fullName>
    </recommendedName>
</protein>
<dbReference type="AlphaFoldDB" id="A0ABD5T2K0"/>
<organism evidence="3 4">
    <name type="scientific">Halorubrum pallidum</name>
    <dbReference type="NCBI Taxonomy" id="1526114"/>
    <lineage>
        <taxon>Archaea</taxon>
        <taxon>Methanobacteriati</taxon>
        <taxon>Methanobacteriota</taxon>
        <taxon>Stenosarchaea group</taxon>
        <taxon>Halobacteria</taxon>
        <taxon>Halobacteriales</taxon>
        <taxon>Haloferacaceae</taxon>
        <taxon>Halorubrum</taxon>
    </lineage>
</organism>
<keyword evidence="4" id="KW-1185">Reference proteome</keyword>
<feature type="compositionally biased region" description="Basic and acidic residues" evidence="1">
    <location>
        <begin position="71"/>
        <end position="81"/>
    </location>
</feature>
<feature type="compositionally biased region" description="Acidic residues" evidence="1">
    <location>
        <begin position="54"/>
        <end position="70"/>
    </location>
</feature>